<dbReference type="Proteomes" id="UP000314294">
    <property type="component" value="Unassembled WGS sequence"/>
</dbReference>
<proteinExistence type="predicted"/>
<dbReference type="AlphaFoldDB" id="A0A4Z2EID5"/>
<name>A0A4Z2EID5_9TELE</name>
<protein>
    <submittedName>
        <fullName evidence="2">Uncharacterized protein</fullName>
    </submittedName>
</protein>
<evidence type="ECO:0000313" key="3">
    <source>
        <dbReference type="Proteomes" id="UP000314294"/>
    </source>
</evidence>
<keyword evidence="3" id="KW-1185">Reference proteome</keyword>
<sequence>MRAPAAPRRVRDDASARRPSPCSSVTEQHLARLVHLVPGLAEQHQPAERRVGAVRLEAQEAARERRGLELVGVAERQSAHVEQSALTISSGTTACAEPQHATMFRPSFFTYSMATLLFSAAAPPPPPPPPRSQSV</sequence>
<gene>
    <name evidence="2" type="ORF">EYF80_061145</name>
</gene>
<dbReference type="EMBL" id="SRLO01006550">
    <property type="protein sequence ID" value="TNN28707.1"/>
    <property type="molecule type" value="Genomic_DNA"/>
</dbReference>
<evidence type="ECO:0000256" key="1">
    <source>
        <dbReference type="SAM" id="MobiDB-lite"/>
    </source>
</evidence>
<comment type="caution">
    <text evidence="2">The sequence shown here is derived from an EMBL/GenBank/DDBJ whole genome shotgun (WGS) entry which is preliminary data.</text>
</comment>
<reference evidence="2 3" key="1">
    <citation type="submission" date="2019-03" db="EMBL/GenBank/DDBJ databases">
        <title>First draft genome of Liparis tanakae, snailfish: a comprehensive survey of snailfish specific genes.</title>
        <authorList>
            <person name="Kim W."/>
            <person name="Song I."/>
            <person name="Jeong J.-H."/>
            <person name="Kim D."/>
            <person name="Kim S."/>
            <person name="Ryu S."/>
            <person name="Song J.Y."/>
            <person name="Lee S.K."/>
        </authorList>
    </citation>
    <scope>NUCLEOTIDE SEQUENCE [LARGE SCALE GENOMIC DNA]</scope>
    <source>
        <tissue evidence="2">Muscle</tissue>
    </source>
</reference>
<organism evidence="2 3">
    <name type="scientific">Liparis tanakae</name>
    <name type="common">Tanaka's snailfish</name>
    <dbReference type="NCBI Taxonomy" id="230148"/>
    <lineage>
        <taxon>Eukaryota</taxon>
        <taxon>Metazoa</taxon>
        <taxon>Chordata</taxon>
        <taxon>Craniata</taxon>
        <taxon>Vertebrata</taxon>
        <taxon>Euteleostomi</taxon>
        <taxon>Actinopterygii</taxon>
        <taxon>Neopterygii</taxon>
        <taxon>Teleostei</taxon>
        <taxon>Neoteleostei</taxon>
        <taxon>Acanthomorphata</taxon>
        <taxon>Eupercaria</taxon>
        <taxon>Perciformes</taxon>
        <taxon>Cottioidei</taxon>
        <taxon>Cottales</taxon>
        <taxon>Liparidae</taxon>
        <taxon>Liparis</taxon>
    </lineage>
</organism>
<feature type="region of interest" description="Disordered" evidence="1">
    <location>
        <begin position="1"/>
        <end position="25"/>
    </location>
</feature>
<evidence type="ECO:0000313" key="2">
    <source>
        <dbReference type="EMBL" id="TNN28707.1"/>
    </source>
</evidence>
<accession>A0A4Z2EID5</accession>